<evidence type="ECO:0000256" key="1">
    <source>
        <dbReference type="SAM" id="MobiDB-lite"/>
    </source>
</evidence>
<comment type="caution">
    <text evidence="2">The sequence shown here is derived from an EMBL/GenBank/DDBJ whole genome shotgun (WGS) entry which is preliminary data.</text>
</comment>
<proteinExistence type="predicted"/>
<name>A0A0F9SEJ2_9ZZZZ</name>
<protein>
    <submittedName>
        <fullName evidence="2">Uncharacterized protein</fullName>
    </submittedName>
</protein>
<feature type="region of interest" description="Disordered" evidence="1">
    <location>
        <begin position="1"/>
        <end position="24"/>
    </location>
</feature>
<evidence type="ECO:0000313" key="2">
    <source>
        <dbReference type="EMBL" id="KKN60737.1"/>
    </source>
</evidence>
<dbReference type="EMBL" id="LAZR01000685">
    <property type="protein sequence ID" value="KKN60737.1"/>
    <property type="molecule type" value="Genomic_DNA"/>
</dbReference>
<feature type="compositionally biased region" description="Basic and acidic residues" evidence="1">
    <location>
        <begin position="9"/>
        <end position="24"/>
    </location>
</feature>
<accession>A0A0F9SEJ2</accession>
<dbReference type="AlphaFoldDB" id="A0A0F9SEJ2"/>
<sequence length="104" mass="11386">MADWPPYKHAGDIGSSRKEEAAARVREEYEMGRAREFLREHGPAYQPTMSDDEVRDAIGLMLCEVLDKIDAVEKALAGVPSFGSYVVVGGPIVFREGKDGSIVS</sequence>
<organism evidence="2">
    <name type="scientific">marine sediment metagenome</name>
    <dbReference type="NCBI Taxonomy" id="412755"/>
    <lineage>
        <taxon>unclassified sequences</taxon>
        <taxon>metagenomes</taxon>
        <taxon>ecological metagenomes</taxon>
    </lineage>
</organism>
<gene>
    <name evidence="2" type="ORF">LCGC14_0529360</name>
</gene>
<reference evidence="2" key="1">
    <citation type="journal article" date="2015" name="Nature">
        <title>Complex archaea that bridge the gap between prokaryotes and eukaryotes.</title>
        <authorList>
            <person name="Spang A."/>
            <person name="Saw J.H."/>
            <person name="Jorgensen S.L."/>
            <person name="Zaremba-Niedzwiedzka K."/>
            <person name="Martijn J."/>
            <person name="Lind A.E."/>
            <person name="van Eijk R."/>
            <person name="Schleper C."/>
            <person name="Guy L."/>
            <person name="Ettema T.J."/>
        </authorList>
    </citation>
    <scope>NUCLEOTIDE SEQUENCE</scope>
</reference>